<protein>
    <recommendedName>
        <fullName evidence="3">3-oxoacyl-ACP synthase</fullName>
    </recommendedName>
</protein>
<comment type="caution">
    <text evidence="1">The sequence shown here is derived from an EMBL/GenBank/DDBJ whole genome shotgun (WGS) entry which is preliminary data.</text>
</comment>
<dbReference type="NCBIfam" id="NF004798">
    <property type="entry name" value="PRK06147.1"/>
    <property type="match status" value="1"/>
</dbReference>
<dbReference type="AlphaFoldDB" id="A0A9E4KAE6"/>
<proteinExistence type="predicted"/>
<evidence type="ECO:0000313" key="1">
    <source>
        <dbReference type="EMBL" id="MCG7945463.1"/>
    </source>
</evidence>
<dbReference type="Gene3D" id="3.40.47.10">
    <property type="match status" value="1"/>
</dbReference>
<dbReference type="GO" id="GO:0016746">
    <property type="term" value="F:acyltransferase activity"/>
    <property type="evidence" value="ECO:0007669"/>
    <property type="project" value="InterPro"/>
</dbReference>
<dbReference type="InterPro" id="IPR016039">
    <property type="entry name" value="Thiolase-like"/>
</dbReference>
<dbReference type="EMBL" id="JAEPCM010000104">
    <property type="protein sequence ID" value="MCG7945463.1"/>
    <property type="molecule type" value="Genomic_DNA"/>
</dbReference>
<accession>A0A9E4KAE6</accession>
<dbReference type="SUPFAM" id="SSF53901">
    <property type="entry name" value="Thiolase-like"/>
    <property type="match status" value="2"/>
</dbReference>
<gene>
    <name evidence="1" type="ORF">JAZ07_03860</name>
</gene>
<sequence length="347" mass="37168">MGLPLAITATGAVTGVGLSAAATCAAIRCAIDNFQETGFMDRGGETILGCEVPLEKPWRGKTKLIKMAAAAINEIIQAKPEVNLADTPLLLCLAEHSRPGRLIENDAQFFLDLQQEMGVEFNDQSLVIAAGHVSVAVAFKHAREMISQQGVKQVLVAASDTMLVARSLAHYEAEQRLLTSENSNGFLPGEAGAALLIESAQNHANGVLKCEGLGFAVESAHVESEEPLRAEGLTAAIKASLSDAGCEMGDLDFRITDISGEQYYFKEASLAQSRTLRSRKEKFDIWHPADCIGEVGAAQGLIMLSVLKAACEKEYSLGDRMFAQMSNDDGKRSSMVFAWSKESQANG</sequence>
<organism evidence="1 2">
    <name type="scientific">Candidatus Thiodiazotropha taylori</name>
    <dbReference type="NCBI Taxonomy" id="2792791"/>
    <lineage>
        <taxon>Bacteria</taxon>
        <taxon>Pseudomonadati</taxon>
        <taxon>Pseudomonadota</taxon>
        <taxon>Gammaproteobacteria</taxon>
        <taxon>Chromatiales</taxon>
        <taxon>Sedimenticolaceae</taxon>
        <taxon>Candidatus Thiodiazotropha</taxon>
    </lineage>
</organism>
<name>A0A9E4KAE6_9GAMM</name>
<evidence type="ECO:0008006" key="3">
    <source>
        <dbReference type="Google" id="ProtNLM"/>
    </source>
</evidence>
<dbReference type="Proteomes" id="UP000886667">
    <property type="component" value="Unassembled WGS sequence"/>
</dbReference>
<reference evidence="1" key="1">
    <citation type="journal article" date="2021" name="Proc. Natl. Acad. Sci. U.S.A.">
        <title>Global biogeography of chemosynthetic symbionts reveals both localized and globally distributed symbiont groups. .</title>
        <authorList>
            <person name="Osvatic J.T."/>
            <person name="Wilkins L.G.E."/>
            <person name="Leibrecht L."/>
            <person name="Leray M."/>
            <person name="Zauner S."/>
            <person name="Polzin J."/>
            <person name="Camacho Y."/>
            <person name="Gros O."/>
            <person name="van Gils J.A."/>
            <person name="Eisen J.A."/>
            <person name="Petersen J.M."/>
            <person name="Yuen B."/>
        </authorList>
    </citation>
    <scope>NUCLEOTIDE SEQUENCE</scope>
    <source>
        <strain evidence="1">MAGclacostrist064TRANS</strain>
    </source>
</reference>
<evidence type="ECO:0000313" key="2">
    <source>
        <dbReference type="Proteomes" id="UP000886667"/>
    </source>
</evidence>